<dbReference type="EMBL" id="BMXP01000005">
    <property type="protein sequence ID" value="GGW87708.1"/>
    <property type="molecule type" value="Genomic_DNA"/>
</dbReference>
<reference evidence="1" key="1">
    <citation type="journal article" date="2014" name="Int. J. Syst. Evol. Microbiol.">
        <title>Complete genome sequence of Corynebacterium casei LMG S-19264T (=DSM 44701T), isolated from a smear-ripened cheese.</title>
        <authorList>
            <consortium name="US DOE Joint Genome Institute (JGI-PGF)"/>
            <person name="Walter F."/>
            <person name="Albersmeier A."/>
            <person name="Kalinowski J."/>
            <person name="Ruckert C."/>
        </authorList>
    </citation>
    <scope>NUCLEOTIDE SEQUENCE</scope>
    <source>
        <strain evidence="1">KCTC 22164</strain>
    </source>
</reference>
<dbReference type="Gene3D" id="3.40.50.360">
    <property type="match status" value="1"/>
</dbReference>
<sequence length="166" mass="18603">MTTSVAVIYQDSECPDNGITHEVIRGLASEQIDVKAYSFDTAQSHLDELDTFDGMIFGSLPAKYADQEALQAFIRSTRVRCQTGVWRNKIATAFTHTLEVCAESMPSLLQLSLFCARHHMVWIDESDNTRTAAHSDVRTEDDASVQQTPAFAYGQRVALITKQWLE</sequence>
<keyword evidence="2" id="KW-1185">Reference proteome</keyword>
<dbReference type="RefSeq" id="WP_189406388.1">
    <property type="nucleotide sequence ID" value="NZ_BMXP01000005.1"/>
</dbReference>
<proteinExistence type="predicted"/>
<name>A0A918MZX5_9ALTE</name>
<comment type="caution">
    <text evidence="1">The sequence shown here is derived from an EMBL/GenBank/DDBJ whole genome shotgun (WGS) entry which is preliminary data.</text>
</comment>
<evidence type="ECO:0000313" key="2">
    <source>
        <dbReference type="Proteomes" id="UP000631300"/>
    </source>
</evidence>
<evidence type="ECO:0000313" key="1">
    <source>
        <dbReference type="EMBL" id="GGW87708.1"/>
    </source>
</evidence>
<evidence type="ECO:0008006" key="3">
    <source>
        <dbReference type="Google" id="ProtNLM"/>
    </source>
</evidence>
<dbReference type="InterPro" id="IPR029039">
    <property type="entry name" value="Flavoprotein-like_sf"/>
</dbReference>
<accession>A0A918MZX5</accession>
<organism evidence="1 2">
    <name type="scientific">Alteromonas halophila</name>
    <dbReference type="NCBI Taxonomy" id="516698"/>
    <lineage>
        <taxon>Bacteria</taxon>
        <taxon>Pseudomonadati</taxon>
        <taxon>Pseudomonadota</taxon>
        <taxon>Gammaproteobacteria</taxon>
        <taxon>Alteromonadales</taxon>
        <taxon>Alteromonadaceae</taxon>
        <taxon>Alteromonas/Salinimonas group</taxon>
        <taxon>Alteromonas</taxon>
    </lineage>
</organism>
<dbReference type="AlphaFoldDB" id="A0A918MZX5"/>
<dbReference type="Proteomes" id="UP000631300">
    <property type="component" value="Unassembled WGS sequence"/>
</dbReference>
<protein>
    <recommendedName>
        <fullName evidence="3">Flavodoxin</fullName>
    </recommendedName>
</protein>
<dbReference type="SUPFAM" id="SSF52218">
    <property type="entry name" value="Flavoproteins"/>
    <property type="match status" value="1"/>
</dbReference>
<gene>
    <name evidence="1" type="ORF">GCM10007391_21790</name>
</gene>
<reference evidence="1" key="2">
    <citation type="submission" date="2020-09" db="EMBL/GenBank/DDBJ databases">
        <authorList>
            <person name="Sun Q."/>
            <person name="Kim S."/>
        </authorList>
    </citation>
    <scope>NUCLEOTIDE SEQUENCE</scope>
    <source>
        <strain evidence="1">KCTC 22164</strain>
    </source>
</reference>